<protein>
    <submittedName>
        <fullName evidence="2">Uncharacterized protein</fullName>
    </submittedName>
</protein>
<name>Q8EUV3_MALP2</name>
<feature type="transmembrane region" description="Helical" evidence="1">
    <location>
        <begin position="34"/>
        <end position="56"/>
    </location>
</feature>
<keyword evidence="1" id="KW-0472">Membrane</keyword>
<dbReference type="eggNOG" id="ENOG5031ZIE">
    <property type="taxonomic scope" value="Bacteria"/>
</dbReference>
<organism evidence="2 3">
    <name type="scientific">Malacoplasma penetrans (strain HF-2)</name>
    <name type="common">Mycoplasma penetrans</name>
    <dbReference type="NCBI Taxonomy" id="272633"/>
    <lineage>
        <taxon>Bacteria</taxon>
        <taxon>Bacillati</taxon>
        <taxon>Mycoplasmatota</taxon>
        <taxon>Mycoplasmoidales</taxon>
        <taxon>Mycoplasmoidaceae</taxon>
        <taxon>Malacoplasma</taxon>
    </lineage>
</organism>
<dbReference type="Pfam" id="PF12811">
    <property type="entry name" value="BaxI_1"/>
    <property type="match status" value="1"/>
</dbReference>
<feature type="transmembrane region" description="Helical" evidence="1">
    <location>
        <begin position="100"/>
        <end position="122"/>
    </location>
</feature>
<gene>
    <name evidence="2" type="ordered locus">MYPE8150</name>
</gene>
<dbReference type="HOGENOM" id="CLU_1026088_0_0_14"/>
<dbReference type="AlphaFoldDB" id="Q8EUV3"/>
<evidence type="ECO:0000256" key="1">
    <source>
        <dbReference type="SAM" id="Phobius"/>
    </source>
</evidence>
<keyword evidence="1" id="KW-1133">Transmembrane helix</keyword>
<dbReference type="Proteomes" id="UP000002522">
    <property type="component" value="Chromosome"/>
</dbReference>
<feature type="transmembrane region" description="Helical" evidence="1">
    <location>
        <begin position="198"/>
        <end position="217"/>
    </location>
</feature>
<feature type="transmembrane region" description="Helical" evidence="1">
    <location>
        <begin position="169"/>
        <end position="192"/>
    </location>
</feature>
<keyword evidence="3" id="KW-1185">Reference proteome</keyword>
<evidence type="ECO:0000313" key="3">
    <source>
        <dbReference type="Proteomes" id="UP000002522"/>
    </source>
</evidence>
<sequence length="271" mass="29946">MMNKGYFASSNNNAYHVEGYKTTKLKYNKKQMSVLNIGMLTAGLGFLYVAAIGFILEYAVFLPLGNEISQVMLLSFASVGIIVGSIMSMIWAFRVHKASLAFGLITILIYTTAYGIGFGSLFAYLQQQFENQGLLLIMSVFGIVGLIFIGTFAVVKLMSLKAFVTFSKIVMVASIFGFIAMMGLIIASIFLVGEAYRTIAIVVSVIGILMAVLFLAYDLWLAQNMDKFYVEEGMNAKMGLFIGFQILINLIMMLFYLLRLVALLADNRIGK</sequence>
<dbReference type="InParanoid" id="Q8EUV3"/>
<feature type="transmembrane region" description="Helical" evidence="1">
    <location>
        <begin position="134"/>
        <end position="157"/>
    </location>
</feature>
<accession>Q8EUV3</accession>
<feature type="transmembrane region" description="Helical" evidence="1">
    <location>
        <begin position="238"/>
        <end position="258"/>
    </location>
</feature>
<proteinExistence type="predicted"/>
<evidence type="ECO:0000313" key="2">
    <source>
        <dbReference type="EMBL" id="BAC44608.1"/>
    </source>
</evidence>
<reference evidence="2 3" key="1">
    <citation type="journal article" date="2002" name="Nucleic Acids Res.">
        <title>The complete genomic sequence of Mycoplasma penetrans, an intracellular bacterial pathogen in humans.</title>
        <authorList>
            <person name="Sasaki Y."/>
            <person name="Ishikawa J."/>
            <person name="Yamashita A."/>
            <person name="Oshima K."/>
            <person name="Kenri T."/>
            <person name="Furuya K."/>
            <person name="Yoshino C."/>
            <person name="Horino A."/>
            <person name="Shiba T."/>
            <person name="Sasaki T."/>
            <person name="Hattori M."/>
        </authorList>
    </citation>
    <scope>NUCLEOTIDE SEQUENCE [LARGE SCALE GENOMIC DNA]</scope>
    <source>
        <strain evidence="2 3">HF-2</strain>
    </source>
</reference>
<dbReference type="STRING" id="272633.gene:10731937"/>
<dbReference type="InterPro" id="IPR010539">
    <property type="entry name" value="BaxI_1-like"/>
</dbReference>
<dbReference type="KEGG" id="mpe:MYPE8150"/>
<keyword evidence="1" id="KW-0812">Transmembrane</keyword>
<dbReference type="EMBL" id="BA000026">
    <property type="protein sequence ID" value="BAC44608.1"/>
    <property type="molecule type" value="Genomic_DNA"/>
</dbReference>
<feature type="transmembrane region" description="Helical" evidence="1">
    <location>
        <begin position="68"/>
        <end position="93"/>
    </location>
</feature>